<evidence type="ECO:0000313" key="1">
    <source>
        <dbReference type="EMBL" id="SDB89798.1"/>
    </source>
</evidence>
<dbReference type="OrthoDB" id="1805196at2"/>
<protein>
    <submittedName>
        <fullName evidence="1">Uncharacterized protein</fullName>
    </submittedName>
</protein>
<organism evidence="1 2">
    <name type="scientific">Raineyella antarctica</name>
    <dbReference type="NCBI Taxonomy" id="1577474"/>
    <lineage>
        <taxon>Bacteria</taxon>
        <taxon>Bacillati</taxon>
        <taxon>Actinomycetota</taxon>
        <taxon>Actinomycetes</taxon>
        <taxon>Propionibacteriales</taxon>
        <taxon>Propionibacteriaceae</taxon>
        <taxon>Raineyella</taxon>
    </lineage>
</organism>
<dbReference type="STRING" id="1577474.GA0111570_10723"/>
<proteinExistence type="predicted"/>
<dbReference type="EMBL" id="FMYF01000007">
    <property type="protein sequence ID" value="SDB89798.1"/>
    <property type="molecule type" value="Genomic_DNA"/>
</dbReference>
<reference evidence="1 2" key="1">
    <citation type="submission" date="2016-06" db="EMBL/GenBank/DDBJ databases">
        <authorList>
            <person name="Olsen C.W."/>
            <person name="Carey S."/>
            <person name="Hinshaw L."/>
            <person name="Karasin A.I."/>
        </authorList>
    </citation>
    <scope>NUCLEOTIDE SEQUENCE [LARGE SCALE GENOMIC DNA]</scope>
    <source>
        <strain evidence="1 2">LZ-22</strain>
    </source>
</reference>
<dbReference type="AlphaFoldDB" id="A0A1G6H6R3"/>
<dbReference type="RefSeq" id="WP_092611070.1">
    <property type="nucleotide sequence ID" value="NZ_FMYF01000007.1"/>
</dbReference>
<evidence type="ECO:0000313" key="2">
    <source>
        <dbReference type="Proteomes" id="UP000199086"/>
    </source>
</evidence>
<keyword evidence="2" id="KW-1185">Reference proteome</keyword>
<dbReference type="Proteomes" id="UP000199086">
    <property type="component" value="Unassembled WGS sequence"/>
</dbReference>
<accession>A0A1G6H6R3</accession>
<name>A0A1G6H6R3_9ACTN</name>
<gene>
    <name evidence="1" type="ORF">GA0111570_10723</name>
</gene>
<sequence>MPPTREARGADGLADRALRTLAFRGPLTGSQLQEALGAPNFALWKACMLDDRIAHRVIGRRYVRLDIKLDGYVRLSPSILREFLTYTVVGPAEDTVALDTAASALADHIQHVSKRKLYTARRIMDEIARPFLTDPVLSRYFCIALAGDIVYEMSHEVLRPERSTGILVQGSDLDIVVLVADDAPEGLAADLDAAIYAKKYYYLRHPAFREELDYVVKSVATLRQQATFGDFHQMVASKVWLEGRYLCGDRALFDRAKDMLAEAGVVDRLAALEDEAIATREYQQQRLLETPWDELHDDDLGLFYTAEESEEFR</sequence>